<keyword evidence="1" id="KW-0833">Ubl conjugation pathway</keyword>
<reference evidence="4" key="1">
    <citation type="submission" date="2021-01" db="EMBL/GenBank/DDBJ databases">
        <authorList>
            <person name="Corre E."/>
            <person name="Pelletier E."/>
            <person name="Niang G."/>
            <person name="Scheremetjew M."/>
            <person name="Finn R."/>
            <person name="Kale V."/>
            <person name="Holt S."/>
            <person name="Cochrane G."/>
            <person name="Meng A."/>
            <person name="Brown T."/>
            <person name="Cohen L."/>
        </authorList>
    </citation>
    <scope>NUCLEOTIDE SEQUENCE</scope>
</reference>
<dbReference type="InterPro" id="IPR001394">
    <property type="entry name" value="Peptidase_C19_UCH"/>
</dbReference>
<keyword evidence="1" id="KW-0645">Protease</keyword>
<dbReference type="InterPro" id="IPR006615">
    <property type="entry name" value="Pept_C19_DUSP"/>
</dbReference>
<feature type="domain" description="USP" evidence="2">
    <location>
        <begin position="9"/>
        <end position="336"/>
    </location>
</feature>
<organism evidence="4">
    <name type="scientific">Fabrea salina</name>
    <dbReference type="NCBI Taxonomy" id="342563"/>
    <lineage>
        <taxon>Eukaryota</taxon>
        <taxon>Sar</taxon>
        <taxon>Alveolata</taxon>
        <taxon>Ciliophora</taxon>
        <taxon>Postciliodesmatophora</taxon>
        <taxon>Heterotrichea</taxon>
        <taxon>Heterotrichida</taxon>
        <taxon>Fabreidae</taxon>
        <taxon>Fabrea</taxon>
    </lineage>
</organism>
<keyword evidence="1" id="KW-0788">Thiol protease</keyword>
<keyword evidence="1" id="KW-0378">Hydrolase</keyword>
<name>A0A7S3MR50_9CILI</name>
<sequence length="557" mass="64159">MNGFKKSLTGLANLGNTCYINSAVQCLCNTYSLSRFFRKAFSIQESNSDDLLMHFQVLVKVLWKGRGAFEPVEFVEGVFRRWPDFKPGTQQDAQEFLRLFLDYLDTTSIVTETFRGKIENQVTCKNCNTVHKLTEDFFDLPVCIPNKKELEHIESCPEQLMDEADRSSYHKKSSSVFNAFKKMINKDWGKLLSLYDCLESHFYPQELNEEGNLYYCSKCSGKHHSSQTYKIKDFPNTLIIVLKRFKYAYWGSKISTHVQLPMSLTLDKFSAEKPSPEYSLTGVIHHRGGLWRGHYIAYCKHPKSGTWYEYNDHKVRECTEEDVLSAKAYIAFYSQNFKQRQPLGQGKDFYIPLKWVNKYKTLAVPGPITMESVLCSHNNLAVGGNQVLGISSETWNYLSQEFGVEGTQLKSCQPCRVCTLLLEKVEFRLRREKELIRQLDEAANKQGLWFCISVNWANKWRRFVNSNTKLPYELELPGPVDNSDLLTQGEPRKGLVAPKDYIVVRGDVWEALNILHGTKFAIAVSEPNIYSEPANPEQTSFLETEVLDELQKIKDLL</sequence>
<evidence type="ECO:0000259" key="2">
    <source>
        <dbReference type="PROSITE" id="PS50235"/>
    </source>
</evidence>
<proteinExistence type="inferred from homology"/>
<comment type="catalytic activity">
    <reaction evidence="1">
        <text>Thiol-dependent hydrolysis of ester, thioester, amide, peptide and isopeptide bonds formed by the C-terminal Gly of ubiquitin (a 76-residue protein attached to proteins as an intracellular targeting signal).</text>
        <dbReference type="EC" id="3.4.19.12"/>
    </reaction>
</comment>
<dbReference type="AlphaFoldDB" id="A0A7S3MR50"/>
<evidence type="ECO:0000256" key="1">
    <source>
        <dbReference type="RuleBase" id="RU366025"/>
    </source>
</evidence>
<evidence type="ECO:0000259" key="3">
    <source>
        <dbReference type="PROSITE" id="PS51283"/>
    </source>
</evidence>
<dbReference type="InterPro" id="IPR035927">
    <property type="entry name" value="DUSP-like_sf"/>
</dbReference>
<dbReference type="GO" id="GO:0006508">
    <property type="term" value="P:proteolysis"/>
    <property type="evidence" value="ECO:0007669"/>
    <property type="project" value="UniProtKB-KW"/>
</dbReference>
<dbReference type="Pfam" id="PF00443">
    <property type="entry name" value="UCH"/>
    <property type="match status" value="1"/>
</dbReference>
<dbReference type="CDD" id="cd02674">
    <property type="entry name" value="Peptidase_C19R"/>
    <property type="match status" value="1"/>
</dbReference>
<dbReference type="InterPro" id="IPR028889">
    <property type="entry name" value="USP"/>
</dbReference>
<gene>
    <name evidence="4" type="ORF">FSAL1345_LOCUS897</name>
</gene>
<dbReference type="InterPro" id="IPR018200">
    <property type="entry name" value="USP_CS"/>
</dbReference>
<dbReference type="PROSITE" id="PS00972">
    <property type="entry name" value="USP_1"/>
    <property type="match status" value="1"/>
</dbReference>
<comment type="similarity">
    <text evidence="1">Belongs to the peptidase C19 family.</text>
</comment>
<dbReference type="EMBL" id="HBIF01001049">
    <property type="protein sequence ID" value="CAE0317628.1"/>
    <property type="molecule type" value="Transcribed_RNA"/>
</dbReference>
<dbReference type="EC" id="3.4.19.12" evidence="1"/>
<dbReference type="PANTHER" id="PTHR21646">
    <property type="entry name" value="UBIQUITIN CARBOXYL-TERMINAL HYDROLASE"/>
    <property type="match status" value="1"/>
</dbReference>
<dbReference type="PROSITE" id="PS50235">
    <property type="entry name" value="USP_3"/>
    <property type="match status" value="1"/>
</dbReference>
<feature type="domain" description="DUSP" evidence="3">
    <location>
        <begin position="427"/>
        <end position="529"/>
    </location>
</feature>
<dbReference type="SMART" id="SM00695">
    <property type="entry name" value="DUSP"/>
    <property type="match status" value="2"/>
</dbReference>
<dbReference type="PROSITE" id="PS00973">
    <property type="entry name" value="USP_2"/>
    <property type="match status" value="1"/>
</dbReference>
<accession>A0A7S3MR50</accession>
<dbReference type="GO" id="GO:0004843">
    <property type="term" value="F:cysteine-type deubiquitinase activity"/>
    <property type="evidence" value="ECO:0007669"/>
    <property type="project" value="UniProtKB-UniRule"/>
</dbReference>
<dbReference type="PROSITE" id="PS51283">
    <property type="entry name" value="DUSP"/>
    <property type="match status" value="2"/>
</dbReference>
<evidence type="ECO:0000313" key="4">
    <source>
        <dbReference type="EMBL" id="CAE0317628.1"/>
    </source>
</evidence>
<protein>
    <recommendedName>
        <fullName evidence="1">Ubiquitin carboxyl-terminal hydrolase</fullName>
        <ecNumber evidence="1">3.4.19.12</ecNumber>
    </recommendedName>
</protein>
<dbReference type="InterPro" id="IPR050185">
    <property type="entry name" value="Ub_carboxyl-term_hydrolase"/>
</dbReference>
<dbReference type="Pfam" id="PF06337">
    <property type="entry name" value="DUSP"/>
    <property type="match status" value="1"/>
</dbReference>
<dbReference type="Gene3D" id="3.30.2230.10">
    <property type="entry name" value="DUSP-like"/>
    <property type="match status" value="1"/>
</dbReference>
<feature type="domain" description="DUSP" evidence="3">
    <location>
        <begin position="321"/>
        <end position="415"/>
    </location>
</feature>
<dbReference type="SUPFAM" id="SSF54001">
    <property type="entry name" value="Cysteine proteinases"/>
    <property type="match status" value="1"/>
</dbReference>
<dbReference type="InterPro" id="IPR038765">
    <property type="entry name" value="Papain-like_cys_pep_sf"/>
</dbReference>
<dbReference type="SUPFAM" id="SSF143791">
    <property type="entry name" value="DUSP-like"/>
    <property type="match status" value="2"/>
</dbReference>
<dbReference type="Gene3D" id="3.90.70.10">
    <property type="entry name" value="Cysteine proteinases"/>
    <property type="match status" value="1"/>
</dbReference>
<dbReference type="GO" id="GO:0016579">
    <property type="term" value="P:protein deubiquitination"/>
    <property type="evidence" value="ECO:0007669"/>
    <property type="project" value="InterPro"/>
</dbReference>